<keyword evidence="9" id="KW-1185">Reference proteome</keyword>
<dbReference type="PROSITE" id="PS00093">
    <property type="entry name" value="N4_MTASE"/>
    <property type="match status" value="1"/>
</dbReference>
<dbReference type="Gene3D" id="3.40.50.150">
    <property type="entry name" value="Vaccinia Virus protein VP39"/>
    <property type="match status" value="2"/>
</dbReference>
<name>A0AAU8PF77_DESK7</name>
<dbReference type="KEGG" id="dku:Desku_0786"/>
<evidence type="ECO:0000256" key="7">
    <source>
        <dbReference type="ARBA" id="ARBA00049120"/>
    </source>
</evidence>
<dbReference type="EC" id="2.1.1.113" evidence="2"/>
<comment type="catalytic activity">
    <reaction evidence="7">
        <text>a 2'-deoxycytidine in DNA + S-adenosyl-L-methionine = an N(4)-methyl-2'-deoxycytidine in DNA + S-adenosyl-L-homocysteine + H(+)</text>
        <dbReference type="Rhea" id="RHEA:16857"/>
        <dbReference type="Rhea" id="RHEA-COMP:11369"/>
        <dbReference type="Rhea" id="RHEA-COMP:13674"/>
        <dbReference type="ChEBI" id="CHEBI:15378"/>
        <dbReference type="ChEBI" id="CHEBI:57856"/>
        <dbReference type="ChEBI" id="CHEBI:59789"/>
        <dbReference type="ChEBI" id="CHEBI:85452"/>
        <dbReference type="ChEBI" id="CHEBI:137933"/>
        <dbReference type="EC" id="2.1.1.113"/>
    </reaction>
</comment>
<comment type="similarity">
    <text evidence="1">Belongs to the N(4)/N(6)-methyltransferase family. N(4) subfamily.</text>
</comment>
<dbReference type="EMBL" id="CP002770">
    <property type="protein sequence ID" value="AEG14392.1"/>
    <property type="molecule type" value="Genomic_DNA"/>
</dbReference>
<dbReference type="REBASE" id="36329">
    <property type="entry name" value="M2.Dku6115ORF784P"/>
</dbReference>
<keyword evidence="3 8" id="KW-0489">Methyltransferase</keyword>
<dbReference type="InterPro" id="IPR029063">
    <property type="entry name" value="SAM-dependent_MTases_sf"/>
</dbReference>
<dbReference type="GO" id="GO:0015667">
    <property type="term" value="F:site-specific DNA-methyltransferase (cytosine-N4-specific) activity"/>
    <property type="evidence" value="ECO:0007669"/>
    <property type="project" value="UniProtKB-EC"/>
</dbReference>
<organism evidence="8 9">
    <name type="scientific">Desulfofundulus kuznetsovii (strain DSM 6115 / VKM B-1805 / 17)</name>
    <name type="common">Desulfotomaculum kuznetsovii</name>
    <dbReference type="NCBI Taxonomy" id="760568"/>
    <lineage>
        <taxon>Bacteria</taxon>
        <taxon>Bacillati</taxon>
        <taxon>Bacillota</taxon>
        <taxon>Clostridia</taxon>
        <taxon>Eubacteriales</taxon>
        <taxon>Peptococcaceae</taxon>
        <taxon>Desulfofundulus</taxon>
    </lineage>
</organism>
<evidence type="ECO:0000256" key="6">
    <source>
        <dbReference type="ARBA" id="ARBA00022747"/>
    </source>
</evidence>
<dbReference type="SUPFAM" id="SSF53335">
    <property type="entry name" value="S-adenosyl-L-methionine-dependent methyltransferases"/>
    <property type="match status" value="1"/>
</dbReference>
<evidence type="ECO:0000313" key="9">
    <source>
        <dbReference type="Proteomes" id="UP000009229"/>
    </source>
</evidence>
<evidence type="ECO:0000256" key="5">
    <source>
        <dbReference type="ARBA" id="ARBA00022691"/>
    </source>
</evidence>
<sequence length="610" mass="68556">MKARYLFKLRKNIVLEGDLVLAKRELSALLGYEPDAVANVTSWLEQFPAFVTVKGLASVTSNIRNNGLQAYTVNSNIQLLPTLVKKLSFIQDIYCLIEESHESEFFVQEITEQIKPVINVYRFDGHILIHAVPLYALYEMAEVIVKKSSNPIEAKNNINLLVNALLGKTNEKKAITLAEAALRPKSSLSPLSHDIHYYKAKFFPRMARSLLNIASSNIDYQPQKVINNFVGSGTTLLEAALLGLPSLGIDIDPLSVMISKAKLDVLTVGSDVLTLELIKAEQLLAHNNQSALVNTCNSSHLDRPIRFPSWLMKNRKMTPEIAEELVHEINVLQQVIENGTPEIRPILKVFLSDAISRKVRMRILGTGSGRFSLSFSKYTLSSLFLKSLEKYTKLVAIYEWLEEKLNISLAPSEVVLGDARCISDKLDSFNILLTSPPYLPSSSGRESYTKARVLSLIGLGMIEDNQIDELIDLSIGSMDDNGVNLDNLLPEEKEVVEWLLNDELRNIKAKPTARYFLDLRKVFQEMIKVLNPGALAIIVVSKQSTFYEFVTRKPLYTIPVAEILAEEARSAGFTVLELLDVKLQKSNRNARPRSLDDYYETLIFLQKKIN</sequence>
<protein>
    <recommendedName>
        <fullName evidence="2">site-specific DNA-methyltransferase (cytosine-N(4)-specific)</fullName>
        <ecNumber evidence="2">2.1.1.113</ecNumber>
    </recommendedName>
</protein>
<dbReference type="GO" id="GO:0003677">
    <property type="term" value="F:DNA binding"/>
    <property type="evidence" value="ECO:0007669"/>
    <property type="project" value="InterPro"/>
</dbReference>
<dbReference type="AlphaFoldDB" id="A0AAU8PF77"/>
<keyword evidence="4" id="KW-0808">Transferase</keyword>
<dbReference type="GO" id="GO:0009307">
    <property type="term" value="P:DNA restriction-modification system"/>
    <property type="evidence" value="ECO:0007669"/>
    <property type="project" value="UniProtKB-KW"/>
</dbReference>
<accession>A0AAU8PF77</accession>
<gene>
    <name evidence="8" type="ordered locus">Desku_0786</name>
</gene>
<keyword evidence="5" id="KW-0949">S-adenosyl-L-methionine</keyword>
<evidence type="ECO:0000256" key="1">
    <source>
        <dbReference type="ARBA" id="ARBA00010203"/>
    </source>
</evidence>
<evidence type="ECO:0000256" key="2">
    <source>
        <dbReference type="ARBA" id="ARBA00012185"/>
    </source>
</evidence>
<dbReference type="Proteomes" id="UP000009229">
    <property type="component" value="Chromosome"/>
</dbReference>
<reference evidence="9" key="1">
    <citation type="submission" date="2011-05" db="EMBL/GenBank/DDBJ databases">
        <title>Complete sequence of Desulfotomaculum kuznetsovii DSM 6115.</title>
        <authorList>
            <person name="Lucas S."/>
            <person name="Han J."/>
            <person name="Lapidus A."/>
            <person name="Cheng J.-F."/>
            <person name="Goodwin L."/>
            <person name="Pitluck S."/>
            <person name="Peters L."/>
            <person name="Mikhailova N."/>
            <person name="Lu M."/>
            <person name="Saunders E."/>
            <person name="Han C."/>
            <person name="Tapia R."/>
            <person name="Land M."/>
            <person name="Hauser L."/>
            <person name="Kyrpides N."/>
            <person name="Ivanova N."/>
            <person name="Pagani I."/>
            <person name="Nazina T."/>
            <person name="Ivanova A."/>
            <person name="Parshina S."/>
            <person name="Kuever J."/>
            <person name="Muyzer G."/>
            <person name="Plugge C."/>
            <person name="Stams A."/>
            <person name="Woyke T."/>
        </authorList>
    </citation>
    <scope>NUCLEOTIDE SEQUENCE [LARGE SCALE GENOMIC DNA]</scope>
    <source>
        <strain evidence="9">DSM 6115 / VKM B-1805 / 17</strain>
    </source>
</reference>
<evidence type="ECO:0000256" key="4">
    <source>
        <dbReference type="ARBA" id="ARBA00022679"/>
    </source>
</evidence>
<evidence type="ECO:0000256" key="3">
    <source>
        <dbReference type="ARBA" id="ARBA00022603"/>
    </source>
</evidence>
<proteinExistence type="inferred from homology"/>
<dbReference type="RefSeq" id="WP_013821907.1">
    <property type="nucleotide sequence ID" value="NC_015573.1"/>
</dbReference>
<dbReference type="GO" id="GO:0032259">
    <property type="term" value="P:methylation"/>
    <property type="evidence" value="ECO:0007669"/>
    <property type="project" value="UniProtKB-KW"/>
</dbReference>
<evidence type="ECO:0000313" key="8">
    <source>
        <dbReference type="EMBL" id="AEG14392.1"/>
    </source>
</evidence>
<keyword evidence="6" id="KW-0680">Restriction system</keyword>
<dbReference type="InterPro" id="IPR017985">
    <property type="entry name" value="MeTrfase_CN4_CS"/>
</dbReference>